<sequence length="74" mass="8853">MTKAEANQMIDYCYVHLMVMKHYYEKTREFPLDIIETGNLEQINELLDDIQTGIDKRQFTDMEVTYITEDTNQL</sequence>
<dbReference type="RefSeq" id="WP_000158644.1">
    <property type="nucleotide sequence ID" value="NZ_CABEIM010000003.1"/>
</dbReference>
<reference evidence="1 2" key="1">
    <citation type="submission" date="2019-05" db="EMBL/GenBank/DDBJ databases">
        <authorList>
            <consortium name="Pathogen Informatics"/>
        </authorList>
    </citation>
    <scope>NUCLEOTIDE SEQUENCE [LARGE SCALE GENOMIC DNA]</scope>
    <source>
        <strain evidence="1 2">NCTC7982</strain>
    </source>
</reference>
<dbReference type="Proteomes" id="UP000373301">
    <property type="component" value="Unassembled WGS sequence"/>
</dbReference>
<protein>
    <submittedName>
        <fullName evidence="1">Uncharacterized protein</fullName>
    </submittedName>
</protein>
<name>A0A9X9QRN8_STRDY</name>
<gene>
    <name evidence="1" type="ORF">NCTC7982_01981</name>
</gene>
<organism evidence="1 2">
    <name type="scientific">Streptococcus dysgalactiae</name>
    <dbReference type="NCBI Taxonomy" id="1334"/>
    <lineage>
        <taxon>Bacteria</taxon>
        <taxon>Bacillati</taxon>
        <taxon>Bacillota</taxon>
        <taxon>Bacilli</taxon>
        <taxon>Lactobacillales</taxon>
        <taxon>Streptococcaceae</taxon>
        <taxon>Streptococcus</taxon>
    </lineage>
</organism>
<evidence type="ECO:0000313" key="2">
    <source>
        <dbReference type="Proteomes" id="UP000373301"/>
    </source>
</evidence>
<dbReference type="EMBL" id="CABEIM010000003">
    <property type="protein sequence ID" value="VTS85952.1"/>
    <property type="molecule type" value="Genomic_DNA"/>
</dbReference>
<evidence type="ECO:0000313" key="1">
    <source>
        <dbReference type="EMBL" id="VTS85952.1"/>
    </source>
</evidence>
<dbReference type="AlphaFoldDB" id="A0A9X9QRN8"/>
<accession>A0A9X9QRN8</accession>
<proteinExistence type="predicted"/>
<comment type="caution">
    <text evidence="1">The sequence shown here is derived from an EMBL/GenBank/DDBJ whole genome shotgun (WGS) entry which is preliminary data.</text>
</comment>